<keyword evidence="3" id="KW-1185">Reference proteome</keyword>
<sequence length="913" mass="99063">MRGGLERWKRGVESRGVRQAIAYALEGVCDAHVVHSPGIDELEEYSGTADASVTRFVVEHGAIRSDELSSGALRVWLSGHDPVTGEERGKTLLRSDSDLLLDGTLNHPKSYSIAAMLHPEVAAEFEALQGRIRDRVITLWQRELNARRGHGGSIRESIAQLEVVELQHRRSRALDPHIHRHLWLNIKVRGEDGKWSNVDSRVAMKFHTVVNAEGELAARTDPQWIAALARHGYTIGEDGEIAELSRAVAPFSRRSAQIEANRVQLIAEWTRAHGGVRPSVEVLQQIDRRAWAMSRPNKPALVDELAWEAAVRDELAAIDPVLTEERAQCQPPHVPAEDLDLDLLAHAAVVEADDRSRASSGRFSQFDLRAGAIRALAGTGVIAEREALESIVETIAARARSLYVRLSSEPDIPGHVKAFMATDTMRLKMRVGRRLEAMAVPGRSLLPDELRRGASSVDDLKRLDGAQSAAACAIAGTHGLVAVTGPAGAGKTAMLRAAHAALMGQRRRMLVVAPTRKAASVAGRETGADASSLHALLHDHGYRWSRDETGAQVWQRLAPGDVDPVTGQTYRGPQRFPLDARDRIVVDEAGMVDLQAADALTEVALETGAGMAMVGDTHQALPVGHAGAMASAIRHASAAIEMDTVHRFHDAEYAALTLQLRDPRDHDHARQIAADLSARGHVRRVDSTEDARAAMVSAYFDATGHGRRVALVCGSNSEADAINAQIQQHRVDAGELDSTRLAWGRDEQRLLVGDAVQTRRNDPRTGVENRAHWIIARIDPDTIDLVSPTDSGERRRITRDYALDHVMLAYASTVHGIQGETTDAAIVGPDVDAAGLYVGLTRGRHHNEAIAIGRSDAAVREHLADTMLRGTTEVTINDSARAVAAELRRAARSQAAQPGAPFAYGSDTRGISL</sequence>
<dbReference type="SUPFAM" id="SSF52540">
    <property type="entry name" value="P-loop containing nucleoside triphosphate hydrolases"/>
    <property type="match status" value="1"/>
</dbReference>
<feature type="domain" description="TrwC relaxase" evidence="1">
    <location>
        <begin position="66"/>
        <end position="317"/>
    </location>
</feature>
<dbReference type="InterPro" id="IPR014862">
    <property type="entry name" value="TrwC"/>
</dbReference>
<accession>A0ABU4H3L8</accession>
<reference evidence="2 3" key="1">
    <citation type="submission" date="2023-11" db="EMBL/GenBank/DDBJ databases">
        <title>Draft genome sequence of Microbacterium arthrosphaerae JCM 30492.</title>
        <authorList>
            <person name="Zhang G."/>
            <person name="Ding Y."/>
        </authorList>
    </citation>
    <scope>NUCLEOTIDE SEQUENCE [LARGE SCALE GENOMIC DNA]</scope>
    <source>
        <strain evidence="2 3">JCM 30492</strain>
    </source>
</reference>
<dbReference type="Pfam" id="PF13604">
    <property type="entry name" value="AAA_30"/>
    <property type="match status" value="1"/>
</dbReference>
<dbReference type="CDD" id="cd18809">
    <property type="entry name" value="SF1_C_RecD"/>
    <property type="match status" value="1"/>
</dbReference>
<dbReference type="RefSeq" id="WP_318353767.1">
    <property type="nucleotide sequence ID" value="NZ_JAWQEV010000003.1"/>
</dbReference>
<dbReference type="EMBL" id="JAWQEV010000003">
    <property type="protein sequence ID" value="MDW4573254.1"/>
    <property type="molecule type" value="Genomic_DNA"/>
</dbReference>
<dbReference type="SUPFAM" id="SSF55464">
    <property type="entry name" value="Origin of replication-binding domain, RBD-like"/>
    <property type="match status" value="1"/>
</dbReference>
<dbReference type="Proteomes" id="UP001283109">
    <property type="component" value="Unassembled WGS sequence"/>
</dbReference>
<dbReference type="Gene3D" id="2.30.30.940">
    <property type="match status" value="1"/>
</dbReference>
<evidence type="ECO:0000313" key="3">
    <source>
        <dbReference type="Proteomes" id="UP001283109"/>
    </source>
</evidence>
<dbReference type="Gene3D" id="3.40.50.300">
    <property type="entry name" value="P-loop containing nucleotide triphosphate hydrolases"/>
    <property type="match status" value="2"/>
</dbReference>
<dbReference type="InterPro" id="IPR027417">
    <property type="entry name" value="P-loop_NTPase"/>
</dbReference>
<organism evidence="2 3">
    <name type="scientific">Microbacterium arthrosphaerae</name>
    <dbReference type="NCBI Taxonomy" id="792652"/>
    <lineage>
        <taxon>Bacteria</taxon>
        <taxon>Bacillati</taxon>
        <taxon>Actinomycetota</taxon>
        <taxon>Actinomycetes</taxon>
        <taxon>Micrococcales</taxon>
        <taxon>Microbacteriaceae</taxon>
        <taxon>Microbacterium</taxon>
    </lineage>
</organism>
<name>A0ABU4H3L8_9MICO</name>
<gene>
    <name evidence="2" type="ORF">R8Z58_10780</name>
</gene>
<evidence type="ECO:0000313" key="2">
    <source>
        <dbReference type="EMBL" id="MDW4573254.1"/>
    </source>
</evidence>
<proteinExistence type="predicted"/>
<dbReference type="Pfam" id="PF08751">
    <property type="entry name" value="TrwC"/>
    <property type="match status" value="1"/>
</dbReference>
<protein>
    <submittedName>
        <fullName evidence="2">AAA family ATPase</fullName>
    </submittedName>
</protein>
<evidence type="ECO:0000259" key="1">
    <source>
        <dbReference type="Pfam" id="PF08751"/>
    </source>
</evidence>
<comment type="caution">
    <text evidence="2">The sequence shown here is derived from an EMBL/GenBank/DDBJ whole genome shotgun (WGS) entry which is preliminary data.</text>
</comment>